<dbReference type="AlphaFoldDB" id="A0A9Q1KGH4"/>
<protein>
    <submittedName>
        <fullName evidence="2">Uncharacterized protein</fullName>
    </submittedName>
</protein>
<gene>
    <name evidence="2" type="ORF">Cgig2_018711</name>
</gene>
<comment type="caution">
    <text evidence="2">The sequence shown here is derived from an EMBL/GenBank/DDBJ whole genome shotgun (WGS) entry which is preliminary data.</text>
</comment>
<dbReference type="EMBL" id="JAKOGI010000141">
    <property type="protein sequence ID" value="KAJ8442434.1"/>
    <property type="molecule type" value="Genomic_DNA"/>
</dbReference>
<feature type="compositionally biased region" description="Basic and acidic residues" evidence="1">
    <location>
        <begin position="186"/>
        <end position="199"/>
    </location>
</feature>
<organism evidence="2 3">
    <name type="scientific">Carnegiea gigantea</name>
    <dbReference type="NCBI Taxonomy" id="171969"/>
    <lineage>
        <taxon>Eukaryota</taxon>
        <taxon>Viridiplantae</taxon>
        <taxon>Streptophyta</taxon>
        <taxon>Embryophyta</taxon>
        <taxon>Tracheophyta</taxon>
        <taxon>Spermatophyta</taxon>
        <taxon>Magnoliopsida</taxon>
        <taxon>eudicotyledons</taxon>
        <taxon>Gunneridae</taxon>
        <taxon>Pentapetalae</taxon>
        <taxon>Caryophyllales</taxon>
        <taxon>Cactineae</taxon>
        <taxon>Cactaceae</taxon>
        <taxon>Cactoideae</taxon>
        <taxon>Echinocereeae</taxon>
        <taxon>Carnegiea</taxon>
    </lineage>
</organism>
<evidence type="ECO:0000313" key="2">
    <source>
        <dbReference type="EMBL" id="KAJ8442434.1"/>
    </source>
</evidence>
<name>A0A9Q1KGH4_9CARY</name>
<feature type="region of interest" description="Disordered" evidence="1">
    <location>
        <begin position="182"/>
        <end position="218"/>
    </location>
</feature>
<dbReference type="Proteomes" id="UP001153076">
    <property type="component" value="Unassembled WGS sequence"/>
</dbReference>
<keyword evidence="3" id="KW-1185">Reference proteome</keyword>
<evidence type="ECO:0000313" key="3">
    <source>
        <dbReference type="Proteomes" id="UP001153076"/>
    </source>
</evidence>
<reference evidence="2" key="1">
    <citation type="submission" date="2022-04" db="EMBL/GenBank/DDBJ databases">
        <title>Carnegiea gigantea Genome sequencing and assembly v2.</title>
        <authorList>
            <person name="Copetti D."/>
            <person name="Sanderson M.J."/>
            <person name="Burquez A."/>
            <person name="Wojciechowski M.F."/>
        </authorList>
    </citation>
    <scope>NUCLEOTIDE SEQUENCE</scope>
    <source>
        <strain evidence="2">SGP5-SGP5p</strain>
        <tissue evidence="2">Aerial part</tissue>
    </source>
</reference>
<evidence type="ECO:0000256" key="1">
    <source>
        <dbReference type="SAM" id="MobiDB-lite"/>
    </source>
</evidence>
<accession>A0A9Q1KGH4</accession>
<proteinExistence type="predicted"/>
<sequence length="218" mass="24153">MLFPFESRSATIKEVTTEAIRRWEEEQRRCVESQGEKVYLASCGLAFSSYIPVVKVMLHGQKPPTMSLSLPWSAASETVDFLGPDPSVKLELVDLFSRSWDLALFGSAEPLRVTKKQVAIAEAFARALKVVRSAPFPSLLSESIDFMSPMPSLRSRFTASRRSTSRTTSNISKTIAVVVHQARTRTSKDEGVREPKDIAPLDGEVMANDSSDKEDPTL</sequence>